<evidence type="ECO:0000313" key="1">
    <source>
        <dbReference type="EMBL" id="WOV83906.1"/>
    </source>
</evidence>
<evidence type="ECO:0000313" key="2">
    <source>
        <dbReference type="Proteomes" id="UP001303532"/>
    </source>
</evidence>
<protein>
    <submittedName>
        <fullName evidence="1">Phage terminase small subunit P27 family</fullName>
    </submittedName>
</protein>
<dbReference type="InterPro" id="IPR006448">
    <property type="entry name" value="Phage_term_ssu_P27"/>
</dbReference>
<proteinExistence type="predicted"/>
<dbReference type="Proteomes" id="UP001303532">
    <property type="component" value="Chromosome"/>
</dbReference>
<keyword evidence="2" id="KW-1185">Reference proteome</keyword>
<dbReference type="NCBIfam" id="TIGR01558">
    <property type="entry name" value="sm_term_P27"/>
    <property type="match status" value="1"/>
</dbReference>
<dbReference type="Pfam" id="PF05119">
    <property type="entry name" value="Terminase_4"/>
    <property type="match status" value="1"/>
</dbReference>
<accession>A0ABZ0KWU1</accession>
<gene>
    <name evidence="1" type="ORF">PGH26_13635</name>
</gene>
<sequence>MARPRKLLGATTKNYTKAEIAEREKDESALHEFKKISKRPPSWLSEDAQAEYKRIIQLVNQLPIADLDLASLTMYCDYYSKYKAASIAVEEEGRTITELDAQGNDRRKVNPEFTAMNDAARNLRSVAGGLGLTIDSRMRIVLPKDDKRMDPFAELLSGD</sequence>
<organism evidence="1 2">
    <name type="scientific">Sporosarcina jeotgali</name>
    <dbReference type="NCBI Taxonomy" id="3020056"/>
    <lineage>
        <taxon>Bacteria</taxon>
        <taxon>Bacillati</taxon>
        <taxon>Bacillota</taxon>
        <taxon>Bacilli</taxon>
        <taxon>Bacillales</taxon>
        <taxon>Caryophanaceae</taxon>
        <taxon>Sporosarcina</taxon>
    </lineage>
</organism>
<reference evidence="1 2" key="1">
    <citation type="submission" date="2023-01" db="EMBL/GenBank/DDBJ databases">
        <title>Sporosarcina sp. nov., isolated from Korean tranditional fermented seafood 'Jeotgal'.</title>
        <authorList>
            <person name="Yang A.-I."/>
        </authorList>
    </citation>
    <scope>NUCLEOTIDE SEQUENCE [LARGE SCALE GENOMIC DNA]</scope>
    <source>
        <strain evidence="1 2">B2O-1</strain>
    </source>
</reference>
<dbReference type="RefSeq" id="WP_323691594.1">
    <property type="nucleotide sequence ID" value="NZ_CP116341.1"/>
</dbReference>
<name>A0ABZ0KWU1_9BACL</name>
<dbReference type="EMBL" id="CP116341">
    <property type="protein sequence ID" value="WOV83906.1"/>
    <property type="molecule type" value="Genomic_DNA"/>
</dbReference>